<feature type="coiled-coil region" evidence="1">
    <location>
        <begin position="359"/>
        <end position="386"/>
    </location>
</feature>
<dbReference type="InterPro" id="IPR052573">
    <property type="entry name" value="DnaJ_C_subfamily_28"/>
</dbReference>
<keyword evidence="1" id="KW-0175">Coiled coil</keyword>
<evidence type="ECO:0000313" key="3">
    <source>
        <dbReference type="Proteomes" id="UP000694845"/>
    </source>
</evidence>
<dbReference type="InterPro" id="IPR018961">
    <property type="entry name" value="DnaJ_homolog_subfam-C_membr-28"/>
</dbReference>
<sequence length="415" mass="48059">MKSLLATRVNIAVQGRSAGSPAVAGKMFTMFTVMVNSHKKPIPALGYAGNWAQLHTASILSAYKLRRNVKDCYQVLNVDPESSSLSDVKEAFLRLAKEYHPDSKSPTADVRKFNQVREAYQAVRADLEARHPHLTGDSSMRDSQLDFDIEHTAPQHRQYLEFEGIGVGTPSQRHKHYQKVRVQRAMNSVSERRMERLLVNEETSALVSLDKKAAKQIKTSNIMDRLVEDLIKDAMNKGEFENLPNKGKPLPDKTRWCPYWDVGDHNLNQVLVNNGYTPEWIQAEREIRSELRDLKDDLLKARLKLGPEPLNEFNQNKWRGLLEDFMESIKSLNKKVERRNLLVPALQLQIVHFRPEREIEKVLKEYDKLEETKIKIKEEKSREMQQTEKALILDGQLFAKIGDKIFQRFFFNHRE</sequence>
<dbReference type="GeneID" id="110985100"/>
<dbReference type="Pfam" id="PF09350">
    <property type="entry name" value="DJC28_CD"/>
    <property type="match status" value="1"/>
</dbReference>
<dbReference type="OMA" id="EWISLGK"/>
<dbReference type="Pfam" id="PF00226">
    <property type="entry name" value="DnaJ"/>
    <property type="match status" value="1"/>
</dbReference>
<keyword evidence="3" id="KW-1185">Reference proteome</keyword>
<feature type="domain" description="J" evidence="2">
    <location>
        <begin position="71"/>
        <end position="128"/>
    </location>
</feature>
<dbReference type="CDD" id="cd06257">
    <property type="entry name" value="DnaJ"/>
    <property type="match status" value="1"/>
</dbReference>
<dbReference type="OrthoDB" id="1922282at2759"/>
<evidence type="ECO:0000259" key="2">
    <source>
        <dbReference type="PROSITE" id="PS50076"/>
    </source>
</evidence>
<accession>A0A8B7ZEC1</accession>
<evidence type="ECO:0000313" key="4">
    <source>
        <dbReference type="RefSeq" id="XP_022101556.1"/>
    </source>
</evidence>
<protein>
    <submittedName>
        <fullName evidence="4">DnaJ homolog subfamily C member 28-like</fullName>
    </submittedName>
</protein>
<dbReference type="PROSITE" id="PS50076">
    <property type="entry name" value="DNAJ_2"/>
    <property type="match status" value="1"/>
</dbReference>
<dbReference type="CTD" id="54943"/>
<name>A0A8B7ZEC1_ACAPL</name>
<dbReference type="Proteomes" id="UP000694845">
    <property type="component" value="Unplaced"/>
</dbReference>
<proteinExistence type="predicted"/>
<dbReference type="AlphaFoldDB" id="A0A8B7ZEC1"/>
<gene>
    <name evidence="4" type="primary">LOC110985100</name>
</gene>
<dbReference type="Gene3D" id="1.10.287.110">
    <property type="entry name" value="DnaJ domain"/>
    <property type="match status" value="1"/>
</dbReference>
<dbReference type="InterPro" id="IPR001623">
    <property type="entry name" value="DnaJ_domain"/>
</dbReference>
<dbReference type="KEGG" id="aplc:110985100"/>
<reference evidence="4" key="1">
    <citation type="submission" date="2025-08" db="UniProtKB">
        <authorList>
            <consortium name="RefSeq"/>
        </authorList>
    </citation>
    <scope>IDENTIFICATION</scope>
</reference>
<evidence type="ECO:0000256" key="1">
    <source>
        <dbReference type="SAM" id="Coils"/>
    </source>
</evidence>
<dbReference type="InterPro" id="IPR036869">
    <property type="entry name" value="J_dom_sf"/>
</dbReference>
<organism evidence="3 4">
    <name type="scientific">Acanthaster planci</name>
    <name type="common">Crown-of-thorns starfish</name>
    <dbReference type="NCBI Taxonomy" id="133434"/>
    <lineage>
        <taxon>Eukaryota</taxon>
        <taxon>Metazoa</taxon>
        <taxon>Echinodermata</taxon>
        <taxon>Eleutherozoa</taxon>
        <taxon>Asterozoa</taxon>
        <taxon>Asteroidea</taxon>
        <taxon>Valvatacea</taxon>
        <taxon>Valvatida</taxon>
        <taxon>Acanthasteridae</taxon>
        <taxon>Acanthaster</taxon>
    </lineage>
</organism>
<dbReference type="SMART" id="SM00271">
    <property type="entry name" value="DnaJ"/>
    <property type="match status" value="1"/>
</dbReference>
<dbReference type="PANTHER" id="PTHR39158:SF1">
    <property type="entry name" value="DNAJ HOMOLOG SUBFAMILY C MEMBER 28"/>
    <property type="match status" value="1"/>
</dbReference>
<dbReference type="SUPFAM" id="SSF46565">
    <property type="entry name" value="Chaperone J-domain"/>
    <property type="match status" value="1"/>
</dbReference>
<dbReference type="PANTHER" id="PTHR39158">
    <property type="entry name" value="OS08G0560600 PROTEIN"/>
    <property type="match status" value="1"/>
</dbReference>
<dbReference type="RefSeq" id="XP_022101556.1">
    <property type="nucleotide sequence ID" value="XM_022245864.1"/>
</dbReference>